<accession>A0ABM0K2Z9</accession>
<keyword evidence="9" id="KW-1133">Transmembrane helix</keyword>
<dbReference type="InterPro" id="IPR033121">
    <property type="entry name" value="PEPTIDASE_A1"/>
</dbReference>
<comment type="subcellular location">
    <subcellularLocation>
        <location evidence="1">Membrane</location>
    </subcellularLocation>
</comment>
<reference evidence="12" key="1">
    <citation type="submission" date="2025-08" db="UniProtKB">
        <authorList>
            <consortium name="RefSeq"/>
        </authorList>
    </citation>
    <scope>IDENTIFICATION</scope>
</reference>
<dbReference type="Pfam" id="PF00026">
    <property type="entry name" value="Asp"/>
    <property type="match status" value="1"/>
</dbReference>
<evidence type="ECO:0000256" key="2">
    <source>
        <dbReference type="ARBA" id="ARBA00007447"/>
    </source>
</evidence>
<evidence type="ECO:0000256" key="7">
    <source>
        <dbReference type="ARBA" id="ARBA00023136"/>
    </source>
</evidence>
<sequence>MALQHIAKFWSVRRMPSCIFPSHPTAVALIVLLMMQSFFVPCVESAFRLPIRRFNSHIHVKQHTEKEAGGRGSFGSLVVLERDVLSSAALGDMKNNLNGLSGDGYYIDVDIGSPPQRMQILIDTGSANFAVAAEQNAQITHYFHRDNSSTYREDGKDIYVPYTEGEWRGTLGTDIVSIPSAPNVSAEVNIACITSSKDFFIEKAQWQGILGLAYADLAQPDSSLVPFWDSLIEQNPELEDVFSMLLCGSSFVHTRDEPLMEGTLIFGGIDPSLSASPILYTPIYKTWYYEVVITDMAVDDVSLDMDCKEYNFDKTIVDSGTTTIRLPYAVFKALVAAIERTWEVKKINPWDLPGESFFSGEDILCFSDMEEPFELFPVVSFYLLQSENSSFRLDITAQHYLRPVQSVDGKGLVPDEMCVKFGFSPSTTGAVLGAVLMEAFYVVFDRNNSRVGFGQTTCPLPDPDHPIRNHSIVGPLYTKKDLRSCAYKKPDSHQSFLVVSYVMAGLAVVVVLPLLLLLILWVKNLLSRKRHHCADDDGSETRTVLSDSQ</sequence>
<dbReference type="PRINTS" id="PR01816">
    <property type="entry name" value="BACE1"/>
</dbReference>
<feature type="domain" description="Peptidase A1" evidence="10">
    <location>
        <begin position="105"/>
        <end position="454"/>
    </location>
</feature>
<feature type="transmembrane region" description="Helical" evidence="9">
    <location>
        <begin position="498"/>
        <end position="522"/>
    </location>
</feature>
<dbReference type="Gene3D" id="2.40.70.10">
    <property type="entry name" value="Acid Proteases"/>
    <property type="match status" value="2"/>
</dbReference>
<keyword evidence="11" id="KW-1185">Reference proteome</keyword>
<keyword evidence="8" id="KW-0865">Zymogen</keyword>
<evidence type="ECO:0000256" key="1">
    <source>
        <dbReference type="ARBA" id="ARBA00004370"/>
    </source>
</evidence>
<dbReference type="GeneID" id="101859129"/>
<dbReference type="Proteomes" id="UP000694888">
    <property type="component" value="Unplaced"/>
</dbReference>
<evidence type="ECO:0000256" key="9">
    <source>
        <dbReference type="SAM" id="Phobius"/>
    </source>
</evidence>
<dbReference type="SUPFAM" id="SSF50630">
    <property type="entry name" value="Acid proteases"/>
    <property type="match status" value="1"/>
</dbReference>
<evidence type="ECO:0000256" key="5">
    <source>
        <dbReference type="ARBA" id="ARBA00022750"/>
    </source>
</evidence>
<dbReference type="InterPro" id="IPR001461">
    <property type="entry name" value="Aspartic_peptidase_A1"/>
</dbReference>
<comment type="similarity">
    <text evidence="2">Belongs to the peptidase A1 family.</text>
</comment>
<dbReference type="PANTHER" id="PTHR47965">
    <property type="entry name" value="ASPARTYL PROTEASE-RELATED"/>
    <property type="match status" value="1"/>
</dbReference>
<proteinExistence type="inferred from homology"/>
<dbReference type="PROSITE" id="PS51767">
    <property type="entry name" value="PEPTIDASE_A1"/>
    <property type="match status" value="1"/>
</dbReference>
<dbReference type="InterPro" id="IPR009119">
    <property type="entry name" value="BACE"/>
</dbReference>
<dbReference type="InterPro" id="IPR009120">
    <property type="entry name" value="BACE1"/>
</dbReference>
<keyword evidence="9" id="KW-0812">Transmembrane</keyword>
<name>A0ABM0K2Z9_APLCA</name>
<evidence type="ECO:0000256" key="4">
    <source>
        <dbReference type="ARBA" id="ARBA00022729"/>
    </source>
</evidence>
<evidence type="ECO:0000313" key="12">
    <source>
        <dbReference type="RefSeq" id="XP_005107565.1"/>
    </source>
</evidence>
<protein>
    <submittedName>
        <fullName evidence="12">Beta-secretase 1</fullName>
    </submittedName>
</protein>
<keyword evidence="5" id="KW-0064">Aspartyl protease</keyword>
<keyword evidence="3" id="KW-0645">Protease</keyword>
<dbReference type="PANTHER" id="PTHR47965:SF12">
    <property type="entry name" value="ASPARTIC PROTEINASE 3-RELATED"/>
    <property type="match status" value="1"/>
</dbReference>
<dbReference type="PRINTS" id="PR01815">
    <property type="entry name" value="BACEFAMILY"/>
</dbReference>
<evidence type="ECO:0000256" key="3">
    <source>
        <dbReference type="ARBA" id="ARBA00022670"/>
    </source>
</evidence>
<evidence type="ECO:0000313" key="11">
    <source>
        <dbReference type="Proteomes" id="UP000694888"/>
    </source>
</evidence>
<dbReference type="InterPro" id="IPR021109">
    <property type="entry name" value="Peptidase_aspartic_dom_sf"/>
</dbReference>
<keyword evidence="4" id="KW-0732">Signal</keyword>
<dbReference type="PRINTS" id="PR00792">
    <property type="entry name" value="PEPSIN"/>
</dbReference>
<dbReference type="RefSeq" id="XP_005107565.1">
    <property type="nucleotide sequence ID" value="XM_005107508.3"/>
</dbReference>
<evidence type="ECO:0000259" key="10">
    <source>
        <dbReference type="PROSITE" id="PS51767"/>
    </source>
</evidence>
<evidence type="ECO:0000256" key="8">
    <source>
        <dbReference type="ARBA" id="ARBA00023145"/>
    </source>
</evidence>
<keyword evidence="7 9" id="KW-0472">Membrane</keyword>
<gene>
    <name evidence="12" type="primary">LOC101859129</name>
</gene>
<evidence type="ECO:0000256" key="6">
    <source>
        <dbReference type="ARBA" id="ARBA00022801"/>
    </source>
</evidence>
<organism evidence="11 12">
    <name type="scientific">Aplysia californica</name>
    <name type="common">California sea hare</name>
    <dbReference type="NCBI Taxonomy" id="6500"/>
    <lineage>
        <taxon>Eukaryota</taxon>
        <taxon>Metazoa</taxon>
        <taxon>Spiralia</taxon>
        <taxon>Lophotrochozoa</taxon>
        <taxon>Mollusca</taxon>
        <taxon>Gastropoda</taxon>
        <taxon>Heterobranchia</taxon>
        <taxon>Euthyneura</taxon>
        <taxon>Tectipleura</taxon>
        <taxon>Aplysiida</taxon>
        <taxon>Aplysioidea</taxon>
        <taxon>Aplysiidae</taxon>
        <taxon>Aplysia</taxon>
    </lineage>
</organism>
<keyword evidence="6" id="KW-0378">Hydrolase</keyword>